<evidence type="ECO:0000256" key="6">
    <source>
        <dbReference type="SAM" id="Phobius"/>
    </source>
</evidence>
<comment type="similarity">
    <text evidence="5">Belongs to the SAT4 family.</text>
</comment>
<feature type="transmembrane region" description="Helical" evidence="6">
    <location>
        <begin position="164"/>
        <end position="185"/>
    </location>
</feature>
<feature type="transmembrane region" description="Helical" evidence="6">
    <location>
        <begin position="123"/>
        <end position="144"/>
    </location>
</feature>
<evidence type="ECO:0000256" key="1">
    <source>
        <dbReference type="ARBA" id="ARBA00004141"/>
    </source>
</evidence>
<organism evidence="8 9">
    <name type="scientific">Endocarpon pusillum</name>
    <dbReference type="NCBI Taxonomy" id="364733"/>
    <lineage>
        <taxon>Eukaryota</taxon>
        <taxon>Fungi</taxon>
        <taxon>Dikarya</taxon>
        <taxon>Ascomycota</taxon>
        <taxon>Pezizomycotina</taxon>
        <taxon>Eurotiomycetes</taxon>
        <taxon>Chaetothyriomycetidae</taxon>
        <taxon>Verrucariales</taxon>
        <taxon>Verrucariaceae</taxon>
        <taxon>Endocarpon</taxon>
    </lineage>
</organism>
<dbReference type="Proteomes" id="UP000606974">
    <property type="component" value="Unassembled WGS sequence"/>
</dbReference>
<proteinExistence type="inferred from homology"/>
<reference evidence="8" key="1">
    <citation type="submission" date="2020-02" db="EMBL/GenBank/DDBJ databases">
        <authorList>
            <person name="Palmer J.M."/>
        </authorList>
    </citation>
    <scope>NUCLEOTIDE SEQUENCE</scope>
    <source>
        <strain evidence="8">EPUS1.4</strain>
        <tissue evidence="8">Thallus</tissue>
    </source>
</reference>
<dbReference type="EMBL" id="JAACFV010000005">
    <property type="protein sequence ID" value="KAF7513473.1"/>
    <property type="molecule type" value="Genomic_DNA"/>
</dbReference>
<protein>
    <recommendedName>
        <fullName evidence="7">Rhodopsin domain-containing protein</fullName>
    </recommendedName>
</protein>
<keyword evidence="4 6" id="KW-0472">Membrane</keyword>
<evidence type="ECO:0000256" key="5">
    <source>
        <dbReference type="ARBA" id="ARBA00038359"/>
    </source>
</evidence>
<evidence type="ECO:0000256" key="3">
    <source>
        <dbReference type="ARBA" id="ARBA00022989"/>
    </source>
</evidence>
<keyword evidence="3 6" id="KW-1133">Transmembrane helix</keyword>
<gene>
    <name evidence="8" type="ORF">GJ744_008767</name>
</gene>
<feature type="transmembrane region" description="Helical" evidence="6">
    <location>
        <begin position="206"/>
        <end position="225"/>
    </location>
</feature>
<accession>A0A8H7AQH4</accession>
<feature type="transmembrane region" description="Helical" evidence="6">
    <location>
        <begin position="94"/>
        <end position="111"/>
    </location>
</feature>
<dbReference type="PANTHER" id="PTHR33048:SF47">
    <property type="entry name" value="INTEGRAL MEMBRANE PROTEIN-RELATED"/>
    <property type="match status" value="1"/>
</dbReference>
<feature type="transmembrane region" description="Helical" evidence="6">
    <location>
        <begin position="44"/>
        <end position="66"/>
    </location>
</feature>
<evidence type="ECO:0000313" key="8">
    <source>
        <dbReference type="EMBL" id="KAF7513473.1"/>
    </source>
</evidence>
<dbReference type="OrthoDB" id="444631at2759"/>
<evidence type="ECO:0000313" key="9">
    <source>
        <dbReference type="Proteomes" id="UP000606974"/>
    </source>
</evidence>
<evidence type="ECO:0000256" key="4">
    <source>
        <dbReference type="ARBA" id="ARBA00023136"/>
    </source>
</evidence>
<evidence type="ECO:0000259" key="7">
    <source>
        <dbReference type="Pfam" id="PF20684"/>
    </source>
</evidence>
<comment type="caution">
    <text evidence="8">The sequence shown here is derived from an EMBL/GenBank/DDBJ whole genome shotgun (WGS) entry which is preliminary data.</text>
</comment>
<dbReference type="PANTHER" id="PTHR33048">
    <property type="entry name" value="PTH11-LIKE INTEGRAL MEMBRANE PROTEIN (AFU_ORTHOLOGUE AFUA_5G11245)"/>
    <property type="match status" value="1"/>
</dbReference>
<keyword evidence="9" id="KW-1185">Reference proteome</keyword>
<dbReference type="AlphaFoldDB" id="A0A8H7AQH4"/>
<comment type="subcellular location">
    <subcellularLocation>
        <location evidence="1">Membrane</location>
        <topology evidence="1">Multi-pass membrane protein</topology>
    </subcellularLocation>
</comment>
<sequence>MENLTPTAHASLTVGTTLSVLAGVAVVLRLIAKRLVKSRFAADDWWIVGSVLTMWVAGSILAWGLLSHDGRGAQGVNRQDPNFRYLKSMYVTSVLYYSVAAPAKISLLCLYRRIFAVHSFKRLSLLVGLLVVLWWLAATLANIFSCMPVQLMWELSLKGRCFNFNIFWFCTGIIETVIDIIILILPIKMIMRLQMSRRKKIVLSGIFLLGGFVIVTGGLRVAYAYDPGSMIVAFTGAELWTSCHLGTSVICACLPTYRPLLARIAAMATSLHERYSYRSWRSRSTGSLHSAAVATSGRGNNVHYYNGFFPNSLPGGDDKAHLTICHGSTSEDSVPDHNSPKSVHLERITVRSAVEVV</sequence>
<feature type="domain" description="Rhodopsin" evidence="7">
    <location>
        <begin position="28"/>
        <end position="263"/>
    </location>
</feature>
<dbReference type="GO" id="GO:0016020">
    <property type="term" value="C:membrane"/>
    <property type="evidence" value="ECO:0007669"/>
    <property type="project" value="UniProtKB-SubCell"/>
</dbReference>
<name>A0A8H7AQH4_9EURO</name>
<feature type="transmembrane region" description="Helical" evidence="6">
    <location>
        <begin position="12"/>
        <end position="32"/>
    </location>
</feature>
<dbReference type="InterPro" id="IPR049326">
    <property type="entry name" value="Rhodopsin_dom_fungi"/>
</dbReference>
<dbReference type="InterPro" id="IPR052337">
    <property type="entry name" value="SAT4-like"/>
</dbReference>
<evidence type="ECO:0000256" key="2">
    <source>
        <dbReference type="ARBA" id="ARBA00022692"/>
    </source>
</evidence>
<dbReference type="Pfam" id="PF20684">
    <property type="entry name" value="Fung_rhodopsin"/>
    <property type="match status" value="1"/>
</dbReference>
<keyword evidence="2 6" id="KW-0812">Transmembrane</keyword>